<dbReference type="AlphaFoldDB" id="A0A6P6AJ72"/>
<dbReference type="PANTHER" id="PTHR34366">
    <property type="entry name" value="OS07G0289901 PROTEIN-RELATED"/>
    <property type="match status" value="1"/>
</dbReference>
<dbReference type="InterPro" id="IPR056633">
    <property type="entry name" value="DUF7731"/>
</dbReference>
<dbReference type="Proteomes" id="UP000515121">
    <property type="component" value="Unplaced"/>
</dbReference>
<keyword evidence="1" id="KW-0732">Signal</keyword>
<proteinExistence type="predicted"/>
<feature type="domain" description="DUF7731" evidence="2">
    <location>
        <begin position="47"/>
        <end position="117"/>
    </location>
</feature>
<dbReference type="GeneID" id="111310052"/>
<reference evidence="4" key="1">
    <citation type="submission" date="2025-08" db="UniProtKB">
        <authorList>
            <consortium name="RefSeq"/>
        </authorList>
    </citation>
    <scope>IDENTIFICATION</scope>
    <source>
        <tissue evidence="4">Fruit stalk</tissue>
    </source>
</reference>
<feature type="chain" id="PRO_5027595265" evidence="1">
    <location>
        <begin position="30"/>
        <end position="136"/>
    </location>
</feature>
<evidence type="ECO:0000313" key="4">
    <source>
        <dbReference type="RefSeq" id="XP_022764883.1"/>
    </source>
</evidence>
<dbReference type="RefSeq" id="XP_022764883.1">
    <property type="nucleotide sequence ID" value="XM_022909148.1"/>
</dbReference>
<keyword evidence="3" id="KW-1185">Reference proteome</keyword>
<name>A0A6P6AJ72_DURZI</name>
<sequence length="136" mass="15174">MEIPASNATRLFCLYGFLVTSLLFSRINADGKIKQVTDPTGNVNLSPFQQWKRAYECLQTKSDSCSSKYTLTEAPWMNVTTADKEDFCKSGGCGEHTNAVLTCVHLVRQDYKLSTRLQCRTSISQSPMDVILVIVP</sequence>
<dbReference type="PANTHER" id="PTHR34366:SF7">
    <property type="entry name" value="TRANSMEMBRANE PROTEIN"/>
    <property type="match status" value="1"/>
</dbReference>
<gene>
    <name evidence="4" type="primary">LOC111310052</name>
</gene>
<protein>
    <submittedName>
        <fullName evidence="4">Uncharacterized protein LOC111310052</fullName>
    </submittedName>
</protein>
<evidence type="ECO:0000259" key="2">
    <source>
        <dbReference type="Pfam" id="PF24865"/>
    </source>
</evidence>
<dbReference type="Pfam" id="PF24865">
    <property type="entry name" value="DUF7731"/>
    <property type="match status" value="1"/>
</dbReference>
<organism evidence="3 4">
    <name type="scientific">Durio zibethinus</name>
    <name type="common">Durian</name>
    <dbReference type="NCBI Taxonomy" id="66656"/>
    <lineage>
        <taxon>Eukaryota</taxon>
        <taxon>Viridiplantae</taxon>
        <taxon>Streptophyta</taxon>
        <taxon>Embryophyta</taxon>
        <taxon>Tracheophyta</taxon>
        <taxon>Spermatophyta</taxon>
        <taxon>Magnoliopsida</taxon>
        <taxon>eudicotyledons</taxon>
        <taxon>Gunneridae</taxon>
        <taxon>Pentapetalae</taxon>
        <taxon>rosids</taxon>
        <taxon>malvids</taxon>
        <taxon>Malvales</taxon>
        <taxon>Malvaceae</taxon>
        <taxon>Helicteroideae</taxon>
        <taxon>Durio</taxon>
    </lineage>
</organism>
<dbReference type="OrthoDB" id="1666452at2759"/>
<dbReference type="KEGG" id="dzi:111310052"/>
<evidence type="ECO:0000313" key="3">
    <source>
        <dbReference type="Proteomes" id="UP000515121"/>
    </source>
</evidence>
<feature type="signal peptide" evidence="1">
    <location>
        <begin position="1"/>
        <end position="29"/>
    </location>
</feature>
<evidence type="ECO:0000256" key="1">
    <source>
        <dbReference type="SAM" id="SignalP"/>
    </source>
</evidence>
<accession>A0A6P6AJ72</accession>